<reference evidence="14" key="1">
    <citation type="submission" date="2017-11" db="EMBL/GenBank/DDBJ databases">
        <title>Complete Genome Sequence of Kyrpidia sp. Strain EA-1, a thermophilic, hydrogen-oxidizing Bacterium, isolated from the Azores.</title>
        <authorList>
            <person name="Reiner J.E."/>
            <person name="Lapp C.J."/>
            <person name="Bunk B."/>
            <person name="Gescher J."/>
        </authorList>
    </citation>
    <scope>NUCLEOTIDE SEQUENCE [LARGE SCALE GENOMIC DNA]</scope>
    <source>
        <strain evidence="14">EA-1</strain>
    </source>
</reference>
<accession>A0A2K8N631</accession>
<dbReference type="EMBL" id="CP024955">
    <property type="protein sequence ID" value="ATY84541.1"/>
    <property type="molecule type" value="Genomic_DNA"/>
</dbReference>
<dbReference type="PANTHER" id="PTHR30050:SF4">
    <property type="entry name" value="ATP-BINDING PROTEIN RV3427C IN INSERTION SEQUENCE-RELATED"/>
    <property type="match status" value="1"/>
</dbReference>
<dbReference type="KEGG" id="kyr:CVV65_13620"/>
<proteinExistence type="inferred from homology"/>
<dbReference type="KEGG" id="kyr:CVV65_11530"/>
<dbReference type="EMBL" id="CP024955">
    <property type="protein sequence ID" value="ATY84788.1"/>
    <property type="molecule type" value="Genomic_DNA"/>
</dbReference>
<feature type="domain" description="AAA+ ATPase" evidence="4">
    <location>
        <begin position="101"/>
        <end position="233"/>
    </location>
</feature>
<keyword evidence="14" id="KW-1185">Reference proteome</keyword>
<dbReference type="PIRSF" id="PIRSF003073">
    <property type="entry name" value="DNAC_TnpB_IstB"/>
    <property type="match status" value="1"/>
</dbReference>
<dbReference type="GO" id="GO:0005524">
    <property type="term" value="F:ATP binding"/>
    <property type="evidence" value="ECO:0007669"/>
    <property type="project" value="UniProtKB-KW"/>
</dbReference>
<dbReference type="InterPro" id="IPR027417">
    <property type="entry name" value="P-loop_NTPase"/>
</dbReference>
<dbReference type="InterPro" id="IPR002611">
    <property type="entry name" value="IstB_ATP-bd"/>
</dbReference>
<dbReference type="KEGG" id="kyr:CVV65_08345"/>
<dbReference type="InterPro" id="IPR028350">
    <property type="entry name" value="DNAC/IstB-like"/>
</dbReference>
<dbReference type="OrthoDB" id="2052561at2"/>
<name>A0A2K8N631_9BACL</name>
<dbReference type="GO" id="GO:0006260">
    <property type="term" value="P:DNA replication"/>
    <property type="evidence" value="ECO:0007669"/>
    <property type="project" value="TreeGrafter"/>
</dbReference>
<evidence type="ECO:0000313" key="14">
    <source>
        <dbReference type="Proteomes" id="UP000231932"/>
    </source>
</evidence>
<dbReference type="SMART" id="SM00382">
    <property type="entry name" value="AAA"/>
    <property type="match status" value="1"/>
</dbReference>
<dbReference type="NCBIfam" id="NF038214">
    <property type="entry name" value="IS21_help_AAA"/>
    <property type="match status" value="1"/>
</dbReference>
<evidence type="ECO:0000313" key="12">
    <source>
        <dbReference type="EMBL" id="ATY85840.1"/>
    </source>
</evidence>
<dbReference type="EMBL" id="CP024955">
    <property type="protein sequence ID" value="ATY85840.1"/>
    <property type="molecule type" value="Genomic_DNA"/>
</dbReference>
<evidence type="ECO:0000313" key="6">
    <source>
        <dbReference type="EMBL" id="ATY84541.1"/>
    </source>
</evidence>
<protein>
    <submittedName>
        <fullName evidence="7">AAA family ATPase</fullName>
    </submittedName>
</protein>
<dbReference type="EMBL" id="CP024955">
    <property type="protein sequence ID" value="ATY84931.1"/>
    <property type="molecule type" value="Genomic_DNA"/>
</dbReference>
<comment type="similarity">
    <text evidence="1">Belongs to the IS21/IS1162 putative ATP-binding protein family.</text>
</comment>
<dbReference type="CDD" id="cd00009">
    <property type="entry name" value="AAA"/>
    <property type="match status" value="1"/>
</dbReference>
<dbReference type="EMBL" id="CP024955">
    <property type="protein sequence ID" value="ATY86222.1"/>
    <property type="molecule type" value="Genomic_DNA"/>
</dbReference>
<evidence type="ECO:0000313" key="8">
    <source>
        <dbReference type="EMBL" id="ATY84931.1"/>
    </source>
</evidence>
<dbReference type="InterPro" id="IPR003593">
    <property type="entry name" value="AAA+_ATPase"/>
</dbReference>
<dbReference type="KEGG" id="kyr:CVV65_13635"/>
<dbReference type="EMBL" id="CP024955">
    <property type="protein sequence ID" value="ATY85303.1"/>
    <property type="molecule type" value="Genomic_DNA"/>
</dbReference>
<dbReference type="EMBL" id="CP024955">
    <property type="protein sequence ID" value="ATY83998.1"/>
    <property type="molecule type" value="Genomic_DNA"/>
</dbReference>
<dbReference type="AlphaFoldDB" id="A0A2K8N631"/>
<dbReference type="KEGG" id="kyr:CVV65_15875"/>
<dbReference type="EMBL" id="CP024955">
    <property type="protein sequence ID" value="ATY85838.1"/>
    <property type="molecule type" value="Genomic_DNA"/>
</dbReference>
<keyword evidence="2" id="KW-0547">Nucleotide-binding</keyword>
<keyword evidence="3" id="KW-0067">ATP-binding</keyword>
<dbReference type="InterPro" id="IPR001270">
    <property type="entry name" value="ClpA/B"/>
</dbReference>
<evidence type="ECO:0000256" key="2">
    <source>
        <dbReference type="ARBA" id="ARBA00022741"/>
    </source>
</evidence>
<dbReference type="Gene3D" id="3.40.50.300">
    <property type="entry name" value="P-loop containing nucleotide triphosphate hydrolases"/>
    <property type="match status" value="1"/>
</dbReference>
<reference evidence="7" key="2">
    <citation type="journal article" date="2018" name="Genome Announc.">
        <title>Complete Genome Sequence of Kyrpidia sp. Strain EA-1, a Thermophilic Knallgas Bacterium, Isolated from the Azores.</title>
        <authorList>
            <person name="Reiner J.E."/>
            <person name="Lapp C.J."/>
            <person name="Bunk B."/>
            <person name="Sproer C."/>
            <person name="Overmann J."/>
            <person name="Gescher J."/>
        </authorList>
    </citation>
    <scope>NUCLEOTIDE SEQUENCE</scope>
    <source>
        <strain evidence="7">EA-1</strain>
    </source>
</reference>
<dbReference type="RefSeq" id="WP_100666831.1">
    <property type="nucleotide sequence ID" value="NZ_CP024955.1"/>
</dbReference>
<evidence type="ECO:0000313" key="13">
    <source>
        <dbReference type="EMBL" id="ATY86222.1"/>
    </source>
</evidence>
<evidence type="ECO:0000313" key="10">
    <source>
        <dbReference type="EMBL" id="ATY85480.1"/>
    </source>
</evidence>
<gene>
    <name evidence="5" type="ORF">CVV65_02685</name>
    <name evidence="6" type="ORF">CVV65_05890</name>
    <name evidence="7" type="ORF">CVV65_07515</name>
    <name evidence="8" type="ORF">CVV65_08345</name>
    <name evidence="9" type="ORF">CVV65_10535</name>
    <name evidence="10" type="ORF">CVV65_11530</name>
    <name evidence="11" type="ORF">CVV65_13620</name>
    <name evidence="12" type="ORF">CVV65_13635</name>
    <name evidence="13" type="ORF">CVV65_15875</name>
</gene>
<dbReference type="KEGG" id="kyr:CVV65_07515"/>
<sequence length="252" mass="28732">MTEDAMETLKQHLKTLQLPYMREVVEREIENAVKMKLTYQAFLTRLVEAEVLQKTNRSIATKIHLARFPRICTLEEFDFSFQPSLHAAEIRELGELGFIHRKENVIFLGPPGVGKTHLAIALGVKACTARLRVAFFTASELADLLYASLADRSTPQKLASLSRYHLLIIDELGYMPMDKQRANLFFQLVSKRYETGSIILTTNMPFDEWDKVFGDTIASAAIIDRLVHHSHIFHIQGHSYRMKDKLKADASA</sequence>
<dbReference type="InterPro" id="IPR047661">
    <property type="entry name" value="IstB"/>
</dbReference>
<evidence type="ECO:0000259" key="4">
    <source>
        <dbReference type="SMART" id="SM00382"/>
    </source>
</evidence>
<evidence type="ECO:0000313" key="11">
    <source>
        <dbReference type="EMBL" id="ATY85838.1"/>
    </source>
</evidence>
<evidence type="ECO:0000256" key="1">
    <source>
        <dbReference type="ARBA" id="ARBA00008059"/>
    </source>
</evidence>
<dbReference type="Proteomes" id="UP000231932">
    <property type="component" value="Chromosome"/>
</dbReference>
<evidence type="ECO:0000256" key="3">
    <source>
        <dbReference type="ARBA" id="ARBA00022840"/>
    </source>
</evidence>
<dbReference type="KEGG" id="kyr:CVV65_05890"/>
<dbReference type="SUPFAM" id="SSF52540">
    <property type="entry name" value="P-loop containing nucleoside triphosphate hydrolases"/>
    <property type="match status" value="1"/>
</dbReference>
<evidence type="ECO:0000313" key="7">
    <source>
        <dbReference type="EMBL" id="ATY84788.1"/>
    </source>
</evidence>
<dbReference type="Pfam" id="PF01695">
    <property type="entry name" value="IstB_IS21"/>
    <property type="match status" value="1"/>
</dbReference>
<dbReference type="KEGG" id="kyr:CVV65_02685"/>
<dbReference type="PANTHER" id="PTHR30050">
    <property type="entry name" value="CHROMOSOMAL REPLICATION INITIATOR PROTEIN DNAA"/>
    <property type="match status" value="1"/>
</dbReference>
<organism evidence="7 14">
    <name type="scientific">Kyrpidia spormannii</name>
    <dbReference type="NCBI Taxonomy" id="2055160"/>
    <lineage>
        <taxon>Bacteria</taxon>
        <taxon>Bacillati</taxon>
        <taxon>Bacillota</taxon>
        <taxon>Bacilli</taxon>
        <taxon>Bacillales</taxon>
        <taxon>Alicyclobacillaceae</taxon>
        <taxon>Kyrpidia</taxon>
    </lineage>
</organism>
<dbReference type="PRINTS" id="PR00300">
    <property type="entry name" value="CLPPROTEASEA"/>
</dbReference>
<evidence type="ECO:0000313" key="5">
    <source>
        <dbReference type="EMBL" id="ATY83998.1"/>
    </source>
</evidence>
<evidence type="ECO:0000313" key="9">
    <source>
        <dbReference type="EMBL" id="ATY85303.1"/>
    </source>
</evidence>
<dbReference type="KEGG" id="kyr:CVV65_10535"/>
<dbReference type="EMBL" id="CP024955">
    <property type="protein sequence ID" value="ATY85480.1"/>
    <property type="molecule type" value="Genomic_DNA"/>
</dbReference>